<dbReference type="PANTHER" id="PTHR36699:SF1">
    <property type="entry name" value="L,D-TRANSPEPTIDASE YAFK-RELATED"/>
    <property type="match status" value="1"/>
</dbReference>
<evidence type="ECO:0000256" key="4">
    <source>
        <dbReference type="ARBA" id="ARBA00022960"/>
    </source>
</evidence>
<dbReference type="PANTHER" id="PTHR36699">
    <property type="entry name" value="LD-TRANSPEPTIDASE"/>
    <property type="match status" value="1"/>
</dbReference>
<keyword evidence="5 7" id="KW-0573">Peptidoglycan synthesis</keyword>
<dbReference type="SUPFAM" id="SSF141523">
    <property type="entry name" value="L,D-transpeptidase catalytic domain-like"/>
    <property type="match status" value="1"/>
</dbReference>
<proteinExistence type="inferred from homology"/>
<reference evidence="9 10" key="1">
    <citation type="submission" date="2017-04" db="EMBL/GenBank/DDBJ databases">
        <title>Whole genome sequence of Bdellovibrio bacteriovorus strain SSB218315.</title>
        <authorList>
            <person name="Oyedara O."/>
            <person name="Rodriguez-Perez M.A."/>
        </authorList>
    </citation>
    <scope>NUCLEOTIDE SEQUENCE [LARGE SCALE GENOMIC DNA]</scope>
    <source>
        <strain evidence="9 10">SSB218315</strain>
    </source>
</reference>
<evidence type="ECO:0000256" key="7">
    <source>
        <dbReference type="PROSITE-ProRule" id="PRU01373"/>
    </source>
</evidence>
<name>A0A1Z3N8V6_BDEBC</name>
<dbReference type="GO" id="GO:0071555">
    <property type="term" value="P:cell wall organization"/>
    <property type="evidence" value="ECO:0007669"/>
    <property type="project" value="UniProtKB-UniRule"/>
</dbReference>
<gene>
    <name evidence="9" type="ORF">B9G79_10210</name>
</gene>
<dbReference type="CDD" id="cd16913">
    <property type="entry name" value="YkuD_like"/>
    <property type="match status" value="1"/>
</dbReference>
<dbReference type="EMBL" id="CP020946">
    <property type="protein sequence ID" value="ASD63913.1"/>
    <property type="molecule type" value="Genomic_DNA"/>
</dbReference>
<dbReference type="AlphaFoldDB" id="A0A1Z3N8V6"/>
<dbReference type="InterPro" id="IPR038063">
    <property type="entry name" value="Transpep_catalytic_dom"/>
</dbReference>
<feature type="active site" description="Proton donor/acceptor" evidence="7">
    <location>
        <position position="162"/>
    </location>
</feature>
<evidence type="ECO:0000313" key="9">
    <source>
        <dbReference type="EMBL" id="ASD63913.1"/>
    </source>
</evidence>
<dbReference type="OrthoDB" id="5294173at2"/>
<evidence type="ECO:0000256" key="2">
    <source>
        <dbReference type="ARBA" id="ARBA00005992"/>
    </source>
</evidence>
<evidence type="ECO:0000256" key="6">
    <source>
        <dbReference type="ARBA" id="ARBA00023316"/>
    </source>
</evidence>
<dbReference type="GO" id="GO:0008360">
    <property type="term" value="P:regulation of cell shape"/>
    <property type="evidence" value="ECO:0007669"/>
    <property type="project" value="UniProtKB-UniRule"/>
</dbReference>
<feature type="domain" description="L,D-TPase catalytic" evidence="8">
    <location>
        <begin position="71"/>
        <end position="208"/>
    </location>
</feature>
<dbReference type="Gene3D" id="2.40.440.10">
    <property type="entry name" value="L,D-transpeptidase catalytic domain-like"/>
    <property type="match status" value="1"/>
</dbReference>
<evidence type="ECO:0000259" key="8">
    <source>
        <dbReference type="PROSITE" id="PS52029"/>
    </source>
</evidence>
<evidence type="ECO:0000256" key="5">
    <source>
        <dbReference type="ARBA" id="ARBA00022984"/>
    </source>
</evidence>
<keyword evidence="6 7" id="KW-0961">Cell wall biogenesis/degradation</keyword>
<comment type="similarity">
    <text evidence="2">Belongs to the YkuD family.</text>
</comment>
<protein>
    <recommendedName>
        <fullName evidence="8">L,D-TPase catalytic domain-containing protein</fullName>
    </recommendedName>
</protein>
<dbReference type="GO" id="GO:0016740">
    <property type="term" value="F:transferase activity"/>
    <property type="evidence" value="ECO:0007669"/>
    <property type="project" value="UniProtKB-KW"/>
</dbReference>
<organism evidence="9 10">
    <name type="scientific">Bdellovibrio bacteriovorus</name>
    <dbReference type="NCBI Taxonomy" id="959"/>
    <lineage>
        <taxon>Bacteria</taxon>
        <taxon>Pseudomonadati</taxon>
        <taxon>Bdellovibrionota</taxon>
        <taxon>Bdellovibrionia</taxon>
        <taxon>Bdellovibrionales</taxon>
        <taxon>Pseudobdellovibrionaceae</taxon>
        <taxon>Bdellovibrio</taxon>
    </lineage>
</organism>
<dbReference type="RefSeq" id="WP_088565415.1">
    <property type="nucleotide sequence ID" value="NZ_CP020946.1"/>
</dbReference>
<keyword evidence="4 7" id="KW-0133">Cell shape</keyword>
<evidence type="ECO:0000313" key="10">
    <source>
        <dbReference type="Proteomes" id="UP000197003"/>
    </source>
</evidence>
<dbReference type="InterPro" id="IPR005490">
    <property type="entry name" value="LD_TPept_cat_dom"/>
</dbReference>
<dbReference type="UniPathway" id="UPA00219"/>
<feature type="active site" description="Nucleophile" evidence="7">
    <location>
        <position position="184"/>
    </location>
</feature>
<evidence type="ECO:0000256" key="3">
    <source>
        <dbReference type="ARBA" id="ARBA00022679"/>
    </source>
</evidence>
<dbReference type="PROSITE" id="PS52029">
    <property type="entry name" value="LD_TPASE"/>
    <property type="match status" value="1"/>
</dbReference>
<comment type="pathway">
    <text evidence="1 7">Cell wall biogenesis; peptidoglycan biosynthesis.</text>
</comment>
<evidence type="ECO:0000256" key="1">
    <source>
        <dbReference type="ARBA" id="ARBA00004752"/>
    </source>
</evidence>
<dbReference type="Pfam" id="PF03734">
    <property type="entry name" value="YkuD"/>
    <property type="match status" value="1"/>
</dbReference>
<dbReference type="GO" id="GO:0009252">
    <property type="term" value="P:peptidoglycan biosynthetic process"/>
    <property type="evidence" value="ECO:0007669"/>
    <property type="project" value="UniProtKB-UniPathway"/>
</dbReference>
<dbReference type="GO" id="GO:0004180">
    <property type="term" value="F:carboxypeptidase activity"/>
    <property type="evidence" value="ECO:0007669"/>
    <property type="project" value="UniProtKB-ARBA"/>
</dbReference>
<accession>A0A1Z3N8V6</accession>
<dbReference type="Proteomes" id="UP000197003">
    <property type="component" value="Chromosome"/>
</dbReference>
<sequence length="209" mass="23753">MKFLWLVLVILAPMTSSAIIKGDGFEMLSPDESRMLEVGLESSELPSLCPHTKDFAEKARWDHAPISQKLDFVLVDKKRRLLHVMRHGQVLATYAVALGGNPQGHKKTEGDQRTPEGRYFFDLKKEKSEYHLGLRINYPNAKDLAEAKKNGIKNPGDSILIHGLPNSWVKRKVIRHPRDWTKGCMAVRDYEIEEIYANMDLGGMIEICP</sequence>
<keyword evidence="3" id="KW-0808">Transferase</keyword>